<dbReference type="InterPro" id="IPR002347">
    <property type="entry name" value="SDR_fam"/>
</dbReference>
<reference evidence="3" key="1">
    <citation type="submission" date="2020-05" db="EMBL/GenBank/DDBJ databases">
        <authorList>
            <person name="Chiriac C."/>
            <person name="Salcher M."/>
            <person name="Ghai R."/>
            <person name="Kavagutti S V."/>
        </authorList>
    </citation>
    <scope>NUCLEOTIDE SEQUENCE</scope>
</reference>
<name>A0A6J5YTC5_9ZZZZ</name>
<dbReference type="AlphaFoldDB" id="A0A6J5YTC5"/>
<dbReference type="PROSITE" id="PS00061">
    <property type="entry name" value="ADH_SHORT"/>
    <property type="match status" value="1"/>
</dbReference>
<dbReference type="GO" id="GO:0016491">
    <property type="term" value="F:oxidoreductase activity"/>
    <property type="evidence" value="ECO:0007669"/>
    <property type="project" value="UniProtKB-KW"/>
</dbReference>
<comment type="similarity">
    <text evidence="1">Belongs to the short-chain dehydrogenases/reductases (SDR) family.</text>
</comment>
<evidence type="ECO:0000313" key="3">
    <source>
        <dbReference type="EMBL" id="CAB4332137.1"/>
    </source>
</evidence>
<dbReference type="PANTHER" id="PTHR43639:SF1">
    <property type="entry name" value="SHORT-CHAIN DEHYDROGENASE_REDUCTASE FAMILY PROTEIN"/>
    <property type="match status" value="1"/>
</dbReference>
<organism evidence="3">
    <name type="scientific">freshwater metagenome</name>
    <dbReference type="NCBI Taxonomy" id="449393"/>
    <lineage>
        <taxon>unclassified sequences</taxon>
        <taxon>metagenomes</taxon>
        <taxon>ecological metagenomes</taxon>
    </lineage>
</organism>
<sequence>MSFSGKSILITGASGFIGQAYVSRFLQLGATVCAQVNTGEISAHHNLHVIAADLSLAKSGYSLVQEALSRAGKLDFVINNAANQAVLDPALATRAEIELMMRINVDAPKEIIDESAKSGVGVVLNISSVEALNPRAGHEIYGASKAALDVLTRSASRAHAPMRVLGLRLGLIGRPGIDQAWPEGVAAWKAATPLARYASAEEVVGVTEFLLSDANAWATGSTYDFDGGLGNNSW</sequence>
<gene>
    <name evidence="3" type="ORF">UFOPK3574_00265</name>
</gene>
<dbReference type="Pfam" id="PF13561">
    <property type="entry name" value="adh_short_C2"/>
    <property type="match status" value="1"/>
</dbReference>
<dbReference type="InterPro" id="IPR020904">
    <property type="entry name" value="Sc_DH/Rdtase_CS"/>
</dbReference>
<keyword evidence="2" id="KW-0560">Oxidoreductase</keyword>
<dbReference type="Gene3D" id="3.40.50.720">
    <property type="entry name" value="NAD(P)-binding Rossmann-like Domain"/>
    <property type="match status" value="1"/>
</dbReference>
<proteinExistence type="inferred from homology"/>
<dbReference type="SUPFAM" id="SSF51735">
    <property type="entry name" value="NAD(P)-binding Rossmann-fold domains"/>
    <property type="match status" value="1"/>
</dbReference>
<dbReference type="PRINTS" id="PR00080">
    <property type="entry name" value="SDRFAMILY"/>
</dbReference>
<evidence type="ECO:0000256" key="2">
    <source>
        <dbReference type="ARBA" id="ARBA00023002"/>
    </source>
</evidence>
<evidence type="ECO:0000256" key="1">
    <source>
        <dbReference type="ARBA" id="ARBA00006484"/>
    </source>
</evidence>
<dbReference type="CDD" id="cd05233">
    <property type="entry name" value="SDR_c"/>
    <property type="match status" value="1"/>
</dbReference>
<accession>A0A6J5YTC5</accession>
<protein>
    <submittedName>
        <fullName evidence="3">Unannotated protein</fullName>
    </submittedName>
</protein>
<dbReference type="InterPro" id="IPR036291">
    <property type="entry name" value="NAD(P)-bd_dom_sf"/>
</dbReference>
<dbReference type="PRINTS" id="PR00081">
    <property type="entry name" value="GDHRDH"/>
</dbReference>
<dbReference type="PANTHER" id="PTHR43639">
    <property type="entry name" value="OXIDOREDUCTASE, SHORT-CHAIN DEHYDROGENASE/REDUCTASE FAMILY (AFU_ORTHOLOGUE AFUA_5G02870)"/>
    <property type="match status" value="1"/>
</dbReference>
<dbReference type="EMBL" id="CAESAF010000014">
    <property type="protein sequence ID" value="CAB4332137.1"/>
    <property type="molecule type" value="Genomic_DNA"/>
</dbReference>